<dbReference type="PRINTS" id="PR01273">
    <property type="entry name" value="INVTBRTCOLOR"/>
</dbReference>
<evidence type="ECO:0000313" key="4">
    <source>
        <dbReference type="EMBL" id="PCG75314.1"/>
    </source>
</evidence>
<dbReference type="GO" id="GO:0031409">
    <property type="term" value="F:pigment binding"/>
    <property type="evidence" value="ECO:0007669"/>
    <property type="project" value="InterPro"/>
</dbReference>
<dbReference type="PROSITE" id="PS00213">
    <property type="entry name" value="LIPOCALIN"/>
    <property type="match status" value="1"/>
</dbReference>
<dbReference type="InterPro" id="IPR000566">
    <property type="entry name" value="Lipocln_cytosolic_FA-bd_dom"/>
</dbReference>
<comment type="caution">
    <text evidence="4">The sequence shown here is derived from an EMBL/GenBank/DDBJ whole genome shotgun (WGS) entry which is preliminary data.</text>
</comment>
<protein>
    <recommendedName>
        <fullName evidence="3">Lipocalin/cytosolic fatty-acid binding domain-containing protein</fullName>
    </recommendedName>
</protein>
<reference evidence="4" key="1">
    <citation type="submission" date="2017-09" db="EMBL/GenBank/DDBJ databases">
        <title>Contemporary evolution of a Lepidopteran species, Heliothis virescens, in response to modern agricultural practices.</title>
        <authorList>
            <person name="Fritz M.L."/>
            <person name="Deyonke A.M."/>
            <person name="Papanicolaou A."/>
            <person name="Micinski S."/>
            <person name="Westbrook J."/>
            <person name="Gould F."/>
        </authorList>
    </citation>
    <scope>NUCLEOTIDE SEQUENCE [LARGE SCALE GENOMIC DNA]</scope>
    <source>
        <strain evidence="4">HvINT-</strain>
        <tissue evidence="4">Whole body</tissue>
    </source>
</reference>
<dbReference type="SUPFAM" id="SSF50814">
    <property type="entry name" value="Lipocalins"/>
    <property type="match status" value="1"/>
</dbReference>
<organism evidence="4">
    <name type="scientific">Heliothis virescens</name>
    <name type="common">Tobacco budworm moth</name>
    <dbReference type="NCBI Taxonomy" id="7102"/>
    <lineage>
        <taxon>Eukaryota</taxon>
        <taxon>Metazoa</taxon>
        <taxon>Ecdysozoa</taxon>
        <taxon>Arthropoda</taxon>
        <taxon>Hexapoda</taxon>
        <taxon>Insecta</taxon>
        <taxon>Pterygota</taxon>
        <taxon>Neoptera</taxon>
        <taxon>Endopterygota</taxon>
        <taxon>Lepidoptera</taxon>
        <taxon>Glossata</taxon>
        <taxon>Ditrysia</taxon>
        <taxon>Noctuoidea</taxon>
        <taxon>Noctuidae</taxon>
        <taxon>Heliothinae</taxon>
        <taxon>Heliothis</taxon>
    </lineage>
</organism>
<dbReference type="GO" id="GO:0006629">
    <property type="term" value="P:lipid metabolic process"/>
    <property type="evidence" value="ECO:0007669"/>
    <property type="project" value="TreeGrafter"/>
</dbReference>
<dbReference type="Gene3D" id="2.40.128.20">
    <property type="match status" value="1"/>
</dbReference>
<comment type="similarity">
    <text evidence="2">Belongs to the calycin superfamily. Lipocalin family.</text>
</comment>
<evidence type="ECO:0000256" key="2">
    <source>
        <dbReference type="RuleBase" id="RU003695"/>
    </source>
</evidence>
<dbReference type="InterPro" id="IPR003057">
    <property type="entry name" value="Invtbrt_color"/>
</dbReference>
<dbReference type="InterPro" id="IPR012674">
    <property type="entry name" value="Calycin"/>
</dbReference>
<dbReference type="PANTHER" id="PTHR10612">
    <property type="entry name" value="APOLIPOPROTEIN D"/>
    <property type="match status" value="1"/>
</dbReference>
<dbReference type="InterPro" id="IPR022272">
    <property type="entry name" value="Lipocalin_CS"/>
</dbReference>
<proteinExistence type="inferred from homology"/>
<dbReference type="AlphaFoldDB" id="A0A2A4JUL1"/>
<sequence>MTEYSQPPVYLSQPSTRGVLNLIFTKNIFVILKMFRYLILAFVAAAFADTHDGPCPEVKPVENFNLTAYQGVWYEISKLPIASQGRGQCGQAEYTLNGDEVKVKNSHVLDGEQKFIEGTAKFATDANNAAKFIVSFKFGEFVSESGLQVLTTDYNSYSIAYNCKYDEKTKTHNEQAWILSRSKSLEGEAKTTVDAFLKEHSKIIDSSKLVKTDFSEEACKFTASSAMTEQTAKP</sequence>
<evidence type="ECO:0000256" key="1">
    <source>
        <dbReference type="ARBA" id="ARBA00023157"/>
    </source>
</evidence>
<dbReference type="EMBL" id="NWSH01000611">
    <property type="protein sequence ID" value="PCG75314.1"/>
    <property type="molecule type" value="Genomic_DNA"/>
</dbReference>
<dbReference type="PANTHER" id="PTHR10612:SF58">
    <property type="entry name" value="APOLIPOPROTEIN D"/>
    <property type="match status" value="1"/>
</dbReference>
<dbReference type="GO" id="GO:0000302">
    <property type="term" value="P:response to reactive oxygen species"/>
    <property type="evidence" value="ECO:0007669"/>
    <property type="project" value="TreeGrafter"/>
</dbReference>
<gene>
    <name evidence="4" type="ORF">B5V51_11909</name>
</gene>
<dbReference type="GO" id="GO:0005737">
    <property type="term" value="C:cytoplasm"/>
    <property type="evidence" value="ECO:0007669"/>
    <property type="project" value="TreeGrafter"/>
</dbReference>
<evidence type="ECO:0000259" key="3">
    <source>
        <dbReference type="Pfam" id="PF00061"/>
    </source>
</evidence>
<dbReference type="Pfam" id="PF00061">
    <property type="entry name" value="Lipocalin"/>
    <property type="match status" value="1"/>
</dbReference>
<keyword evidence="1" id="KW-1015">Disulfide bond</keyword>
<feature type="domain" description="Lipocalin/cytosolic fatty-acid binding" evidence="3">
    <location>
        <begin position="70"/>
        <end position="214"/>
    </location>
</feature>
<accession>A0A2A4JUL1</accession>
<name>A0A2A4JUL1_HELVI</name>